<dbReference type="CDD" id="cd00685">
    <property type="entry name" value="Trans_IPPS_HT"/>
    <property type="match status" value="1"/>
</dbReference>
<protein>
    <submittedName>
        <fullName evidence="7">Farnesyl pyrophosphate synthetase</fullName>
    </submittedName>
</protein>
<organism evidence="7 8">
    <name type="scientific">Candidatus Coxiella mudrowiae</name>
    <dbReference type="NCBI Taxonomy" id="2054173"/>
    <lineage>
        <taxon>Bacteria</taxon>
        <taxon>Pseudomonadati</taxon>
        <taxon>Pseudomonadota</taxon>
        <taxon>Gammaproteobacteria</taxon>
        <taxon>Legionellales</taxon>
        <taxon>Coxiellaceae</taxon>
        <taxon>Coxiella</taxon>
    </lineage>
</organism>
<keyword evidence="4" id="KW-0479">Metal-binding</keyword>
<keyword evidence="5" id="KW-0460">Magnesium</keyword>
<reference evidence="7 8" key="1">
    <citation type="journal article" date="2015" name="Genome Biol. Evol.">
        <title>Distinctive Genome Reduction Rates Revealed by Genomic Analyses of Two Coxiella-Like Endosymbionts in Ticks.</title>
        <authorList>
            <person name="Gottlieb Y."/>
            <person name="Lalzar I."/>
            <person name="Klasson L."/>
        </authorList>
    </citation>
    <scope>NUCLEOTIDE SEQUENCE [LARGE SCALE GENOMIC DNA]</scope>
    <source>
        <strain evidence="7 8">CRt</strain>
    </source>
</reference>
<dbReference type="SFLD" id="SFLDS00005">
    <property type="entry name" value="Isoprenoid_Synthase_Type_I"/>
    <property type="match status" value="1"/>
</dbReference>
<dbReference type="InterPro" id="IPR033749">
    <property type="entry name" value="Polyprenyl_synt_CS"/>
</dbReference>
<sequence>MKAIEIISDTSPSLESLRFPIKQDLKAVDALILNKLSSHVPLIRTITHHIIRSGGKRLRPLVVLLAARACGYDQNTEHHELATVVEFIHTATLLHDDVIDKSNQRHGQQTANARWGNSASVLVGDFLYSRAFQILAKRKNIPVMKVLANTTNEISEGEVWQLMNQNDPNIEESTYYEVIRRKTAQLFSAAAEIGAIIGTKNEPLRKAMASFGLHVGMAYQIIDDLLDYSEDSSKLDKNIGDDLAEGKATLPLIYAKQKANLREVELIREAIKTGGLKNLPSIMQIISDTKAREYTRQCAVQEIEKAQIQLQQLPPSPFRYSLEALAKFVVSRQY</sequence>
<comment type="cofactor">
    <cofactor evidence="1">
        <name>Mg(2+)</name>
        <dbReference type="ChEBI" id="CHEBI:18420"/>
    </cofactor>
</comment>
<dbReference type="EMBL" id="CP011126">
    <property type="protein sequence ID" value="AKQ33848.1"/>
    <property type="molecule type" value="Genomic_DNA"/>
</dbReference>
<gene>
    <name evidence="7" type="ORF">CleRT_12540</name>
</gene>
<evidence type="ECO:0000256" key="4">
    <source>
        <dbReference type="ARBA" id="ARBA00022723"/>
    </source>
</evidence>
<dbReference type="RefSeq" id="WP_048875504.1">
    <property type="nucleotide sequence ID" value="NZ_CP011126.1"/>
</dbReference>
<dbReference type="Pfam" id="PF00348">
    <property type="entry name" value="polyprenyl_synt"/>
    <property type="match status" value="1"/>
</dbReference>
<comment type="similarity">
    <text evidence="2 6">Belongs to the FPP/GGPP synthase family.</text>
</comment>
<dbReference type="PANTHER" id="PTHR12001:SF69">
    <property type="entry name" value="ALL TRANS-POLYPRENYL-DIPHOSPHATE SYNTHASE PDSS1"/>
    <property type="match status" value="1"/>
</dbReference>
<evidence type="ECO:0000256" key="3">
    <source>
        <dbReference type="ARBA" id="ARBA00022679"/>
    </source>
</evidence>
<evidence type="ECO:0000313" key="7">
    <source>
        <dbReference type="EMBL" id="AKQ33848.1"/>
    </source>
</evidence>
<keyword evidence="3 6" id="KW-0808">Transferase</keyword>
<dbReference type="InterPro" id="IPR008949">
    <property type="entry name" value="Isoprenoid_synthase_dom_sf"/>
</dbReference>
<accession>A0ABN4HWP8</accession>
<evidence type="ECO:0000256" key="5">
    <source>
        <dbReference type="ARBA" id="ARBA00022842"/>
    </source>
</evidence>
<evidence type="ECO:0000256" key="6">
    <source>
        <dbReference type="RuleBase" id="RU004466"/>
    </source>
</evidence>
<dbReference type="SUPFAM" id="SSF48576">
    <property type="entry name" value="Terpenoid synthases"/>
    <property type="match status" value="1"/>
</dbReference>
<dbReference type="InterPro" id="IPR000092">
    <property type="entry name" value="Polyprenyl_synt"/>
</dbReference>
<dbReference type="Proteomes" id="UP000063965">
    <property type="component" value="Chromosome"/>
</dbReference>
<proteinExistence type="inferred from homology"/>
<evidence type="ECO:0000256" key="2">
    <source>
        <dbReference type="ARBA" id="ARBA00006706"/>
    </source>
</evidence>
<evidence type="ECO:0000256" key="1">
    <source>
        <dbReference type="ARBA" id="ARBA00001946"/>
    </source>
</evidence>
<evidence type="ECO:0000313" key="8">
    <source>
        <dbReference type="Proteomes" id="UP000063965"/>
    </source>
</evidence>
<dbReference type="Gene3D" id="1.10.600.10">
    <property type="entry name" value="Farnesyl Diphosphate Synthase"/>
    <property type="match status" value="1"/>
</dbReference>
<keyword evidence="8" id="KW-1185">Reference proteome</keyword>
<dbReference type="PROSITE" id="PS00444">
    <property type="entry name" value="POLYPRENYL_SYNTHASE_2"/>
    <property type="match status" value="1"/>
</dbReference>
<name>A0ABN4HWP8_9COXI</name>
<dbReference type="PANTHER" id="PTHR12001">
    <property type="entry name" value="GERANYLGERANYL PYROPHOSPHATE SYNTHASE"/>
    <property type="match status" value="1"/>
</dbReference>